<proteinExistence type="predicted"/>
<protein>
    <submittedName>
        <fullName evidence="2">Uncharacterized protein</fullName>
    </submittedName>
</protein>
<accession>A0A8T2KSZ8</accession>
<gene>
    <name evidence="2" type="ORF">AMEX_G24371</name>
</gene>
<evidence type="ECO:0000256" key="1">
    <source>
        <dbReference type="SAM" id="MobiDB-lite"/>
    </source>
</evidence>
<dbReference type="EMBL" id="JAICCE010000021">
    <property type="protein sequence ID" value="KAG9262588.1"/>
    <property type="molecule type" value="Genomic_DNA"/>
</dbReference>
<evidence type="ECO:0000313" key="3">
    <source>
        <dbReference type="Proteomes" id="UP000752171"/>
    </source>
</evidence>
<evidence type="ECO:0000313" key="2">
    <source>
        <dbReference type="EMBL" id="KAG9262588.1"/>
    </source>
</evidence>
<sequence length="71" mass="8279">MSLDQLSVQKAEAVARFLARENYLRFKASARPSEKRKVSQASNQKKQQQEKERVTTRQQSGEEYKRTGIHI</sequence>
<reference evidence="2 3" key="1">
    <citation type="submission" date="2021-07" db="EMBL/GenBank/DDBJ databases">
        <authorList>
            <person name="Imarazene B."/>
            <person name="Zahm M."/>
            <person name="Klopp C."/>
            <person name="Cabau C."/>
            <person name="Beille S."/>
            <person name="Jouanno E."/>
            <person name="Castinel A."/>
            <person name="Lluch J."/>
            <person name="Gil L."/>
            <person name="Kuchtly C."/>
            <person name="Lopez Roques C."/>
            <person name="Donnadieu C."/>
            <person name="Parrinello H."/>
            <person name="Journot L."/>
            <person name="Du K."/>
            <person name="Schartl M."/>
            <person name="Retaux S."/>
            <person name="Guiguen Y."/>
        </authorList>
    </citation>
    <scope>NUCLEOTIDE SEQUENCE [LARGE SCALE GENOMIC DNA]</scope>
    <source>
        <strain evidence="2">Pach_M1</strain>
        <tissue evidence="2">Testis</tissue>
    </source>
</reference>
<feature type="compositionally biased region" description="Basic and acidic residues" evidence="1">
    <location>
        <begin position="47"/>
        <end position="71"/>
    </location>
</feature>
<dbReference type="Proteomes" id="UP000752171">
    <property type="component" value="Unassembled WGS sequence"/>
</dbReference>
<feature type="region of interest" description="Disordered" evidence="1">
    <location>
        <begin position="28"/>
        <end position="71"/>
    </location>
</feature>
<dbReference type="AlphaFoldDB" id="A0A8T2KSZ8"/>
<organism evidence="2 3">
    <name type="scientific">Astyanax mexicanus</name>
    <name type="common">Blind cave fish</name>
    <name type="synonym">Astyanax fasciatus mexicanus</name>
    <dbReference type="NCBI Taxonomy" id="7994"/>
    <lineage>
        <taxon>Eukaryota</taxon>
        <taxon>Metazoa</taxon>
        <taxon>Chordata</taxon>
        <taxon>Craniata</taxon>
        <taxon>Vertebrata</taxon>
        <taxon>Euteleostomi</taxon>
        <taxon>Actinopterygii</taxon>
        <taxon>Neopterygii</taxon>
        <taxon>Teleostei</taxon>
        <taxon>Ostariophysi</taxon>
        <taxon>Characiformes</taxon>
        <taxon>Characoidei</taxon>
        <taxon>Acestrorhamphidae</taxon>
        <taxon>Acestrorhamphinae</taxon>
        <taxon>Astyanax</taxon>
    </lineage>
</organism>
<comment type="caution">
    <text evidence="2">The sequence shown here is derived from an EMBL/GenBank/DDBJ whole genome shotgun (WGS) entry which is preliminary data.</text>
</comment>
<name>A0A8T2KSZ8_ASTMX</name>